<organism evidence="1 2">
    <name type="scientific">Persea americana</name>
    <name type="common">Avocado</name>
    <dbReference type="NCBI Taxonomy" id="3435"/>
    <lineage>
        <taxon>Eukaryota</taxon>
        <taxon>Viridiplantae</taxon>
        <taxon>Streptophyta</taxon>
        <taxon>Embryophyta</taxon>
        <taxon>Tracheophyta</taxon>
        <taxon>Spermatophyta</taxon>
        <taxon>Magnoliopsida</taxon>
        <taxon>Magnoliidae</taxon>
        <taxon>Laurales</taxon>
        <taxon>Lauraceae</taxon>
        <taxon>Persea</taxon>
    </lineage>
</organism>
<protein>
    <submittedName>
        <fullName evidence="1">Uncharacterized protein</fullName>
    </submittedName>
</protein>
<sequence length="406" mass="44592">METVEDIVIVGAGISGLATALGLHRIGLRSMVLESSESLRVTGYAFTTWTNAWKALDALGIGDYLRQQHAQIQGLVSVSSVTGVTTAQMSFMEQGKCGNHEVRCVMRNILLETLVKELPQGTIRFGSKVVSLEQTKSLVHVHLADGSILKTKVLVGCDGVNSVVSKWLGLKKPAFTGRSAIRGLAEFPDGHGYKPELLLHFGDGFRAGFLPCNDKTIYWFFTYLPSSQLAKDMEDDPAKKKQFVLSKLQNVPKEIIDALEKTEVEAFYSTPLRFRFPWNVLWGDICKGGVCVAGDALHPMTPDLGQGGCSALEDGVTLARCLGEALLGKHKEGGGEYDMIKKGLEKYAKERRWRGFELIATAYVLGFMQQSDGVVINFLRDKCFSGLMAGMYLKRADFDCGKLYSP</sequence>
<evidence type="ECO:0000313" key="1">
    <source>
        <dbReference type="EMBL" id="KAJ8648033.1"/>
    </source>
</evidence>
<name>A0ACC2MRA7_PERAE</name>
<dbReference type="EMBL" id="CM056809">
    <property type="protein sequence ID" value="KAJ8648033.1"/>
    <property type="molecule type" value="Genomic_DNA"/>
</dbReference>
<comment type="caution">
    <text evidence="1">The sequence shown here is derived from an EMBL/GenBank/DDBJ whole genome shotgun (WGS) entry which is preliminary data.</text>
</comment>
<evidence type="ECO:0000313" key="2">
    <source>
        <dbReference type="Proteomes" id="UP001234297"/>
    </source>
</evidence>
<keyword evidence="2" id="KW-1185">Reference proteome</keyword>
<dbReference type="Proteomes" id="UP001234297">
    <property type="component" value="Chromosome 1"/>
</dbReference>
<reference evidence="1 2" key="1">
    <citation type="journal article" date="2022" name="Hortic Res">
        <title>A haplotype resolved chromosomal level avocado genome allows analysis of novel avocado genes.</title>
        <authorList>
            <person name="Nath O."/>
            <person name="Fletcher S.J."/>
            <person name="Hayward A."/>
            <person name="Shaw L.M."/>
            <person name="Masouleh A.K."/>
            <person name="Furtado A."/>
            <person name="Henry R.J."/>
            <person name="Mitter N."/>
        </authorList>
    </citation>
    <scope>NUCLEOTIDE SEQUENCE [LARGE SCALE GENOMIC DNA]</scope>
    <source>
        <strain evidence="2">cv. Hass</strain>
    </source>
</reference>
<accession>A0ACC2MRA7</accession>
<proteinExistence type="predicted"/>
<gene>
    <name evidence="1" type="ORF">MRB53_001056</name>
</gene>